<comment type="caution">
    <text evidence="1">The sequence shown here is derived from an EMBL/GenBank/DDBJ whole genome shotgun (WGS) entry which is preliminary data.</text>
</comment>
<sequence>MRSESTGLSRAIGLILWRKRYQRSWRSL</sequence>
<keyword evidence="2" id="KW-1185">Reference proteome</keyword>
<name>A0AAV0HAT8_9ROSI</name>
<reference evidence="1" key="1">
    <citation type="submission" date="2022-08" db="EMBL/GenBank/DDBJ databases">
        <authorList>
            <person name="Gutierrez-Valencia J."/>
        </authorList>
    </citation>
    <scope>NUCLEOTIDE SEQUENCE</scope>
</reference>
<protein>
    <submittedName>
        <fullName evidence="1">Uncharacterized protein</fullName>
    </submittedName>
</protein>
<gene>
    <name evidence="1" type="ORF">LITE_LOCUS3511</name>
</gene>
<evidence type="ECO:0000313" key="1">
    <source>
        <dbReference type="EMBL" id="CAI0382307.1"/>
    </source>
</evidence>
<evidence type="ECO:0000313" key="2">
    <source>
        <dbReference type="Proteomes" id="UP001154282"/>
    </source>
</evidence>
<accession>A0AAV0HAT8</accession>
<dbReference type="Proteomes" id="UP001154282">
    <property type="component" value="Unassembled WGS sequence"/>
</dbReference>
<dbReference type="EMBL" id="CAMGYJ010000002">
    <property type="protein sequence ID" value="CAI0382307.1"/>
    <property type="molecule type" value="Genomic_DNA"/>
</dbReference>
<dbReference type="AlphaFoldDB" id="A0AAV0HAT8"/>
<proteinExistence type="predicted"/>
<organism evidence="1 2">
    <name type="scientific">Linum tenue</name>
    <dbReference type="NCBI Taxonomy" id="586396"/>
    <lineage>
        <taxon>Eukaryota</taxon>
        <taxon>Viridiplantae</taxon>
        <taxon>Streptophyta</taxon>
        <taxon>Embryophyta</taxon>
        <taxon>Tracheophyta</taxon>
        <taxon>Spermatophyta</taxon>
        <taxon>Magnoliopsida</taxon>
        <taxon>eudicotyledons</taxon>
        <taxon>Gunneridae</taxon>
        <taxon>Pentapetalae</taxon>
        <taxon>rosids</taxon>
        <taxon>fabids</taxon>
        <taxon>Malpighiales</taxon>
        <taxon>Linaceae</taxon>
        <taxon>Linum</taxon>
    </lineage>
</organism>